<dbReference type="STRING" id="47864.GA0070560_12353"/>
<organism evidence="1 2">
    <name type="scientific">Micromonospora halophytica</name>
    <dbReference type="NCBI Taxonomy" id="47864"/>
    <lineage>
        <taxon>Bacteria</taxon>
        <taxon>Bacillati</taxon>
        <taxon>Actinomycetota</taxon>
        <taxon>Actinomycetes</taxon>
        <taxon>Micromonosporales</taxon>
        <taxon>Micromonosporaceae</taxon>
        <taxon>Micromonospora</taxon>
    </lineage>
</organism>
<dbReference type="AlphaFoldDB" id="A0A1C5J862"/>
<proteinExistence type="predicted"/>
<evidence type="ECO:0000313" key="1">
    <source>
        <dbReference type="EMBL" id="SCG66451.1"/>
    </source>
</evidence>
<sequence>MWLARAKLLARSAESKALETSLRPDSLYKGEVGPALLLCELDSPDPVTMPLYDSEGWPA</sequence>
<protein>
    <submittedName>
        <fullName evidence="1">Uncharacterized protein</fullName>
    </submittedName>
</protein>
<evidence type="ECO:0000313" key="2">
    <source>
        <dbReference type="Proteomes" id="UP000199408"/>
    </source>
</evidence>
<dbReference type="EMBL" id="FMDN01000023">
    <property type="protein sequence ID" value="SCG66451.1"/>
    <property type="molecule type" value="Genomic_DNA"/>
</dbReference>
<dbReference type="Proteomes" id="UP000199408">
    <property type="component" value="Unassembled WGS sequence"/>
</dbReference>
<reference evidence="2" key="1">
    <citation type="submission" date="2016-06" db="EMBL/GenBank/DDBJ databases">
        <authorList>
            <person name="Varghese N."/>
        </authorList>
    </citation>
    <scope>NUCLEOTIDE SEQUENCE [LARGE SCALE GENOMIC DNA]</scope>
    <source>
        <strain evidence="2">DSM 43171</strain>
    </source>
</reference>
<gene>
    <name evidence="1" type="ORF">GA0070560_12353</name>
</gene>
<accession>A0A1C5J862</accession>
<keyword evidence="2" id="KW-1185">Reference proteome</keyword>
<name>A0A1C5J862_9ACTN</name>